<gene>
    <name evidence="1" type="ordered locus">FRAAL6514</name>
</gene>
<proteinExistence type="predicted"/>
<dbReference type="AlphaFoldDB" id="Q0RBP7"/>
<evidence type="ECO:0000313" key="1">
    <source>
        <dbReference type="EMBL" id="CAJ65137.1"/>
    </source>
</evidence>
<reference evidence="1 2" key="1">
    <citation type="journal article" date="2007" name="Genome Res.">
        <title>Genome characteristics of facultatively symbiotic Frankia sp. strains reflect host range and host plant biogeography.</title>
        <authorList>
            <person name="Normand P."/>
            <person name="Lapierre P."/>
            <person name="Tisa L.S."/>
            <person name="Gogarten J.P."/>
            <person name="Alloisio N."/>
            <person name="Bagnarol E."/>
            <person name="Bassi C.A."/>
            <person name="Berry A.M."/>
            <person name="Bickhart D.M."/>
            <person name="Choisne N."/>
            <person name="Couloux A."/>
            <person name="Cournoyer B."/>
            <person name="Cruveiller S."/>
            <person name="Daubin V."/>
            <person name="Demange N."/>
            <person name="Francino M.P."/>
            <person name="Goltsman E."/>
            <person name="Huang Y."/>
            <person name="Kopp O.R."/>
            <person name="Labarre L."/>
            <person name="Lapidus A."/>
            <person name="Lavire C."/>
            <person name="Marechal J."/>
            <person name="Martinez M."/>
            <person name="Mastronunzio J.E."/>
            <person name="Mullin B.C."/>
            <person name="Niemann J."/>
            <person name="Pujic P."/>
            <person name="Rawnsley T."/>
            <person name="Rouy Z."/>
            <person name="Schenowitz C."/>
            <person name="Sellstedt A."/>
            <person name="Tavares F."/>
            <person name="Tomkins J.P."/>
            <person name="Vallenet D."/>
            <person name="Valverde C."/>
            <person name="Wall L.G."/>
            <person name="Wang Y."/>
            <person name="Medigue C."/>
            <person name="Benson D.R."/>
        </authorList>
    </citation>
    <scope>NUCLEOTIDE SEQUENCE [LARGE SCALE GENOMIC DNA]</scope>
    <source>
        <strain evidence="2">DSM 45986 / CECT 9034 / ACN14a</strain>
    </source>
</reference>
<organism evidence="1 2">
    <name type="scientific">Frankia alni (strain DSM 45986 / CECT 9034 / ACN14a)</name>
    <dbReference type="NCBI Taxonomy" id="326424"/>
    <lineage>
        <taxon>Bacteria</taxon>
        <taxon>Bacillati</taxon>
        <taxon>Actinomycetota</taxon>
        <taxon>Actinomycetes</taxon>
        <taxon>Frankiales</taxon>
        <taxon>Frankiaceae</taxon>
        <taxon>Frankia</taxon>
    </lineage>
</organism>
<accession>Q0RBP7</accession>
<evidence type="ECO:0000313" key="2">
    <source>
        <dbReference type="Proteomes" id="UP000000657"/>
    </source>
</evidence>
<dbReference type="Proteomes" id="UP000000657">
    <property type="component" value="Chromosome"/>
</dbReference>
<dbReference type="KEGG" id="fal:FRAAL6514"/>
<dbReference type="EMBL" id="CT573213">
    <property type="protein sequence ID" value="CAJ65137.1"/>
    <property type="molecule type" value="Genomic_DNA"/>
</dbReference>
<name>Q0RBP7_FRAAA</name>
<protein>
    <submittedName>
        <fullName evidence="1">Uncharacterized protein</fullName>
    </submittedName>
</protein>
<keyword evidence="2" id="KW-1185">Reference proteome</keyword>
<dbReference type="HOGENOM" id="CLU_2734149_0_0_11"/>
<sequence>MSCPSPRLRGELSGSGWECPAAVLGFTPRTPDFGARNWFPRPCRRFDSHRVGAGFGVPPDVCHQLTAWRRT</sequence>